<accession>A0ABT9VFM6</accession>
<keyword evidence="1" id="KW-0175">Coiled coil</keyword>
<feature type="region of interest" description="Disordered" evidence="2">
    <location>
        <begin position="1"/>
        <end position="21"/>
    </location>
</feature>
<dbReference type="PROSITE" id="PS51736">
    <property type="entry name" value="RECOMBINASES_3"/>
    <property type="match status" value="1"/>
</dbReference>
<dbReference type="InterPro" id="IPR011109">
    <property type="entry name" value="DNA_bind_recombinase_dom"/>
</dbReference>
<protein>
    <submittedName>
        <fullName evidence="5">DNA invertase Pin-like site-specific DNA recombinase/ssDNA-binding Zn-finger/Zn-ribbon topoisomerase 1</fullName>
    </submittedName>
</protein>
<evidence type="ECO:0000256" key="1">
    <source>
        <dbReference type="SAM" id="Coils"/>
    </source>
</evidence>
<dbReference type="PROSITE" id="PS51737">
    <property type="entry name" value="RECOMBINASE_DNA_BIND"/>
    <property type="match status" value="1"/>
</dbReference>
<dbReference type="InterPro" id="IPR036162">
    <property type="entry name" value="Resolvase-like_N_sf"/>
</dbReference>
<dbReference type="InterPro" id="IPR038109">
    <property type="entry name" value="DNA_bind_recomb_sf"/>
</dbReference>
<dbReference type="Proteomes" id="UP001224359">
    <property type="component" value="Unassembled WGS sequence"/>
</dbReference>
<keyword evidence="6" id="KW-1185">Reference proteome</keyword>
<proteinExistence type="predicted"/>
<comment type="caution">
    <text evidence="5">The sequence shown here is derived from an EMBL/GenBank/DDBJ whole genome shotgun (WGS) entry which is preliminary data.</text>
</comment>
<evidence type="ECO:0000259" key="3">
    <source>
        <dbReference type="PROSITE" id="PS51736"/>
    </source>
</evidence>
<evidence type="ECO:0000256" key="2">
    <source>
        <dbReference type="SAM" id="MobiDB-lite"/>
    </source>
</evidence>
<organism evidence="5 6">
    <name type="scientific">Alkalibacillus salilacus</name>
    <dbReference type="NCBI Taxonomy" id="284582"/>
    <lineage>
        <taxon>Bacteria</taxon>
        <taxon>Bacillati</taxon>
        <taxon>Bacillota</taxon>
        <taxon>Bacilli</taxon>
        <taxon>Bacillales</taxon>
        <taxon>Bacillaceae</taxon>
        <taxon>Alkalibacillus</taxon>
    </lineage>
</organism>
<dbReference type="Pfam" id="PF13408">
    <property type="entry name" value="Zn_ribbon_recom"/>
    <property type="match status" value="1"/>
</dbReference>
<dbReference type="EMBL" id="JAUSTQ010000006">
    <property type="protein sequence ID" value="MDQ0159738.1"/>
    <property type="molecule type" value="Genomic_DNA"/>
</dbReference>
<dbReference type="Pfam" id="PF00239">
    <property type="entry name" value="Resolvase"/>
    <property type="match status" value="1"/>
</dbReference>
<dbReference type="InterPro" id="IPR050639">
    <property type="entry name" value="SSR_resolvase"/>
</dbReference>
<dbReference type="SUPFAM" id="SSF53041">
    <property type="entry name" value="Resolvase-like"/>
    <property type="match status" value="1"/>
</dbReference>
<feature type="domain" description="Resolvase/invertase-type recombinase catalytic" evidence="3">
    <location>
        <begin position="2"/>
        <end position="147"/>
    </location>
</feature>
<dbReference type="RefSeq" id="WP_306976455.1">
    <property type="nucleotide sequence ID" value="NZ_JAUSTQ010000006.1"/>
</dbReference>
<gene>
    <name evidence="5" type="ORF">J2S77_001724</name>
</gene>
<dbReference type="Pfam" id="PF07508">
    <property type="entry name" value="Recombinase"/>
    <property type="match status" value="1"/>
</dbReference>
<dbReference type="PANTHER" id="PTHR30461">
    <property type="entry name" value="DNA-INVERTASE FROM LAMBDOID PROPHAGE"/>
    <property type="match status" value="1"/>
</dbReference>
<feature type="domain" description="Recombinase" evidence="4">
    <location>
        <begin position="155"/>
        <end position="289"/>
    </location>
</feature>
<feature type="coiled-coil region" evidence="1">
    <location>
        <begin position="375"/>
        <end position="430"/>
    </location>
</feature>
<dbReference type="InterPro" id="IPR025827">
    <property type="entry name" value="Zn_ribbon_recom_dom"/>
</dbReference>
<feature type="compositionally biased region" description="Basic and acidic residues" evidence="2">
    <location>
        <begin position="10"/>
        <end position="21"/>
    </location>
</feature>
<dbReference type="InterPro" id="IPR006119">
    <property type="entry name" value="Resolv_N"/>
</dbReference>
<dbReference type="CDD" id="cd00338">
    <property type="entry name" value="Ser_Recombinase"/>
    <property type="match status" value="1"/>
</dbReference>
<evidence type="ECO:0000313" key="5">
    <source>
        <dbReference type="EMBL" id="MDQ0159738.1"/>
    </source>
</evidence>
<evidence type="ECO:0000259" key="4">
    <source>
        <dbReference type="PROSITE" id="PS51737"/>
    </source>
</evidence>
<evidence type="ECO:0000313" key="6">
    <source>
        <dbReference type="Proteomes" id="UP001224359"/>
    </source>
</evidence>
<sequence>MKAGVYVRVSTEKEGQKESPDNQKNLFLNLLQEKGWDLYDFYVDFESGTKARKRNEFQRLVKDAEEGKLDIILAKELGRLARSGRLSYSLRDLYLQQGIHIMTLDGAINSLNDDLDKFGLFAWFYEYEAQTASRRIKDTLKTKALSGQFMGATPPYGYKVSEGHRQLIKRNDETVEVVKRIFSDYINGKGYDKIARELSEERVPTPSNLAGKKNPSSFWNGSSVRIILENPHYTGDLVQQRETSMSVTTDERKQNQPNDQVIIENTHEAIISKEDFNLVKSLIEQRKRHRPVTSKHLFTDIAKCAKCGKSMHFKQNRKGYVCGNFNKRGITACTDHHIREDEIKRIIKSDIKKLYKKLNQKNFMNTVQKKITDILAKDQNQLAKIDSTIDKLHNEKTQALKKNMADEISKDDYDRLISANNNEIEDLLKQKHELSGVIDNQSEVLDIQELHKALETFLSDPVITKETLNKLIDKIEVEENGGLSIYYRFSAPLISSTFFEATHSTPHD</sequence>
<dbReference type="Gene3D" id="3.40.50.1390">
    <property type="entry name" value="Resolvase, N-terminal catalytic domain"/>
    <property type="match status" value="1"/>
</dbReference>
<dbReference type="SMART" id="SM00857">
    <property type="entry name" value="Resolvase"/>
    <property type="match status" value="1"/>
</dbReference>
<dbReference type="PANTHER" id="PTHR30461:SF23">
    <property type="entry name" value="DNA RECOMBINASE-RELATED"/>
    <property type="match status" value="1"/>
</dbReference>
<name>A0ABT9VFM6_9BACI</name>
<dbReference type="Gene3D" id="3.90.1750.20">
    <property type="entry name" value="Putative Large Serine Recombinase, Chain B, Domain 2"/>
    <property type="match status" value="1"/>
</dbReference>
<reference evidence="5 6" key="1">
    <citation type="submission" date="2023-07" db="EMBL/GenBank/DDBJ databases">
        <title>Genomic Encyclopedia of Type Strains, Phase IV (KMG-IV): sequencing the most valuable type-strain genomes for metagenomic binning, comparative biology and taxonomic classification.</title>
        <authorList>
            <person name="Goeker M."/>
        </authorList>
    </citation>
    <scope>NUCLEOTIDE SEQUENCE [LARGE SCALE GENOMIC DNA]</scope>
    <source>
        <strain evidence="5 6">DSM 16460</strain>
    </source>
</reference>